<evidence type="ECO:0000259" key="2">
    <source>
        <dbReference type="Pfam" id="PF10145"/>
    </source>
</evidence>
<proteinExistence type="predicted"/>
<dbReference type="AlphaFoldDB" id="A0A5C5CS26"/>
<sequence>MASRVATLRLQLIDSASGTAKKTSEALKGLESTISKLGRNGVAGAKNLGNQLDYLRRKAAAVGDFKDLRRGLAQTYGQFRQARTHAKQLEQALASVSKPTAKMNADMRSARSALKAATSAFKDQRSAVRSAEQALRSFSVNSRTGISASQRQVRNEMAQTIRKMREMEREARKPKRPPSPPGRSSGPSVGGVVAGAAGGYVAHRAGGVARNAFLDTVSYDQAKAYRDALGYDAFDAKGREAMNAQSEKIGYETRFTNADVVRGQVGLLQGGIRDADAIINAMRPITDYALAMGVSLEEATETVRSSTQIRQISLTDAKAVTTFVDSLVWMAKNAGMDDSDVRQYVRYGGSAMQSVGLSDPVANAMGVVLRRSGYKGDEAGVFARTAAAKLGAPTNPGRLALQTMGLNFDDYVTQPEAFKVGGIDKMIQENFGVRLGKEMQDKITKYIEEGTFFNEDLGEDMPVGSDRGMFTSGIMDIIEPAFGKMSAKDKKDLAKKLGDFHKFSAESVDSERLLMDILKSDPTIAQLNAFFTQRQGSRASVLANRFPELQNAIQLMQNTPEGITNKIGVKANEGLYGDYTRATGAVETALIKIVSDWEKPISGALKGVDYLASEFTQLSETTRRVIEALGALALAAGGYAAMQAGRGLLGRILGGGAGAAASTAGGAAAGAAGGGIIKSALKLGGRVVASPLGAGAITATALNQTDPDGNLWGLTSGVDAWVEKHTGINPSNVQLGRKRTPQESLEVDISQQTAQWPIAAQQGMREYIGVLMQGGAEAESKATATGEQIKQALTVNGALTIDTGQLERALGMARQFAAVARGGSAAAPAVSPSGGSLDPKLDGKRAAGGPVKAGGVYQINERGQEIFVPGSNGTIIPNHKIGGGGVTVHAPINLGGITVGAGADAASIKAAVQQGVDQAVSQLDAKLRRSLEVAFTNIAYGDA</sequence>
<organism evidence="4 5">
    <name type="scientific">Brucella pecoris</name>
    <dbReference type="NCBI Taxonomy" id="867683"/>
    <lineage>
        <taxon>Bacteria</taxon>
        <taxon>Pseudomonadati</taxon>
        <taxon>Pseudomonadota</taxon>
        <taxon>Alphaproteobacteria</taxon>
        <taxon>Hyphomicrobiales</taxon>
        <taxon>Brucellaceae</taxon>
        <taxon>Brucella/Ochrobactrum group</taxon>
        <taxon>Brucella</taxon>
    </lineage>
</organism>
<dbReference type="Pfam" id="PF10145">
    <property type="entry name" value="PhageMin_Tail"/>
    <property type="match status" value="1"/>
</dbReference>
<accession>A0A5C5CS26</accession>
<reference evidence="3 6" key="3">
    <citation type="submission" date="2020-08" db="EMBL/GenBank/DDBJ databases">
        <title>Genomic Encyclopedia of Type Strains, Phase IV (KMG-IV): sequencing the most valuable type-strain genomes for metagenomic binning, comparative biology and taxonomic classification.</title>
        <authorList>
            <person name="Goeker M."/>
        </authorList>
    </citation>
    <scope>NUCLEOTIDE SEQUENCE [LARGE SCALE GENOMIC DNA]</scope>
    <source>
        <strain evidence="3 6">DSM 23868</strain>
    </source>
</reference>
<evidence type="ECO:0000313" key="3">
    <source>
        <dbReference type="EMBL" id="MBB4092472.1"/>
    </source>
</evidence>
<gene>
    <name evidence="4" type="ORF">FIB18_03470</name>
    <name evidence="3" type="ORF">GGQ79_000957</name>
</gene>
<dbReference type="RefSeq" id="WP_140019458.1">
    <property type="nucleotide sequence ID" value="NZ_JACIEX010000002.1"/>
</dbReference>
<keyword evidence="6" id="KW-1185">Reference proteome</keyword>
<dbReference type="Proteomes" id="UP000313390">
    <property type="component" value="Unassembled WGS sequence"/>
</dbReference>
<feature type="domain" description="Phage tail tape measure protein" evidence="2">
    <location>
        <begin position="244"/>
        <end position="494"/>
    </location>
</feature>
<dbReference type="EMBL" id="VEWK01000002">
    <property type="protein sequence ID" value="TNV14310.1"/>
    <property type="molecule type" value="Genomic_DNA"/>
</dbReference>
<dbReference type="EMBL" id="JACIEX010000002">
    <property type="protein sequence ID" value="MBB4092472.1"/>
    <property type="molecule type" value="Genomic_DNA"/>
</dbReference>
<evidence type="ECO:0000256" key="1">
    <source>
        <dbReference type="SAM" id="MobiDB-lite"/>
    </source>
</evidence>
<dbReference type="InterPro" id="IPR010090">
    <property type="entry name" value="Phage_tape_meas"/>
</dbReference>
<comment type="caution">
    <text evidence="4">The sequence shown here is derived from an EMBL/GenBank/DDBJ whole genome shotgun (WGS) entry which is preliminary data.</text>
</comment>
<evidence type="ECO:0000313" key="5">
    <source>
        <dbReference type="Proteomes" id="UP000313390"/>
    </source>
</evidence>
<protein>
    <submittedName>
        <fullName evidence="4">Phage tail tape measure protein</fullName>
    </submittedName>
</protein>
<evidence type="ECO:0000313" key="6">
    <source>
        <dbReference type="Proteomes" id="UP000553980"/>
    </source>
</evidence>
<reference evidence="4 5" key="1">
    <citation type="journal article" date="2011" name="Int. J. Syst. Evol. Microbiol.">
        <title>Ochrobactrum pecoris sp. nov., isolated from farm animals.</title>
        <authorList>
            <person name="Kampfer P."/>
            <person name="Huber B."/>
            <person name="Busse H.J."/>
            <person name="Scholz H.C."/>
            <person name="Tomaso H."/>
            <person name="Hotzel H."/>
            <person name="Melzer F."/>
        </authorList>
    </citation>
    <scope>NUCLEOTIDE SEQUENCE [LARGE SCALE GENOMIC DNA]</scope>
    <source>
        <strain evidence="4 5">08RB2639</strain>
    </source>
</reference>
<name>A0A5C5CS26_9HYPH</name>
<reference evidence="4" key="2">
    <citation type="submission" date="2019-06" db="EMBL/GenBank/DDBJ databases">
        <authorList>
            <person name="Hu M."/>
        </authorList>
    </citation>
    <scope>NUCLEOTIDE SEQUENCE</scope>
    <source>
        <strain evidence="4">08RB2639</strain>
    </source>
</reference>
<evidence type="ECO:0000313" key="4">
    <source>
        <dbReference type="EMBL" id="TNV14310.1"/>
    </source>
</evidence>
<feature type="region of interest" description="Disordered" evidence="1">
    <location>
        <begin position="166"/>
        <end position="190"/>
    </location>
</feature>
<dbReference type="Proteomes" id="UP000553980">
    <property type="component" value="Unassembled WGS sequence"/>
</dbReference>
<dbReference type="OrthoDB" id="8429573at2"/>
<dbReference type="NCBIfam" id="TIGR01760">
    <property type="entry name" value="tape_meas_TP901"/>
    <property type="match status" value="1"/>
</dbReference>